<dbReference type="UniPathway" id="UPA00219"/>
<comment type="similarity">
    <text evidence="14">Belongs to the MurCDEF family.</text>
</comment>
<dbReference type="GO" id="GO:0008360">
    <property type="term" value="P:regulation of cell shape"/>
    <property type="evidence" value="ECO:0007669"/>
    <property type="project" value="UniProtKB-KW"/>
</dbReference>
<feature type="domain" description="Mur ligase central" evidence="17">
    <location>
        <begin position="125"/>
        <end position="298"/>
    </location>
</feature>
<dbReference type="Gene3D" id="3.40.1190.10">
    <property type="entry name" value="Mur-like, catalytic domain"/>
    <property type="match status" value="1"/>
</dbReference>
<protein>
    <recommendedName>
        <fullName evidence="3 14">UDP-N-acetylmuramate--L-alanine ligase</fullName>
        <ecNumber evidence="3 14">6.3.2.8</ecNumber>
    </recommendedName>
    <alternativeName>
        <fullName evidence="14">UDP-N-acetylmuramoyl-L-alanine synthetase</fullName>
    </alternativeName>
</protein>
<evidence type="ECO:0000259" key="16">
    <source>
        <dbReference type="Pfam" id="PF02875"/>
    </source>
</evidence>
<dbReference type="GO" id="GO:0008763">
    <property type="term" value="F:UDP-N-acetylmuramate-L-alanine ligase activity"/>
    <property type="evidence" value="ECO:0007669"/>
    <property type="project" value="UniProtKB-UniRule"/>
</dbReference>
<evidence type="ECO:0000256" key="10">
    <source>
        <dbReference type="ARBA" id="ARBA00022984"/>
    </source>
</evidence>
<feature type="binding site" evidence="14">
    <location>
        <begin position="127"/>
        <end position="133"/>
    </location>
    <ligand>
        <name>ATP</name>
        <dbReference type="ChEBI" id="CHEBI:30616"/>
    </ligand>
</feature>
<evidence type="ECO:0000256" key="7">
    <source>
        <dbReference type="ARBA" id="ARBA00022741"/>
    </source>
</evidence>
<comment type="function">
    <text evidence="14">Cell wall formation.</text>
</comment>
<comment type="catalytic activity">
    <reaction evidence="13 14">
        <text>UDP-N-acetyl-alpha-D-muramate + L-alanine + ATP = UDP-N-acetyl-alpha-D-muramoyl-L-alanine + ADP + phosphate + H(+)</text>
        <dbReference type="Rhea" id="RHEA:23372"/>
        <dbReference type="ChEBI" id="CHEBI:15378"/>
        <dbReference type="ChEBI" id="CHEBI:30616"/>
        <dbReference type="ChEBI" id="CHEBI:43474"/>
        <dbReference type="ChEBI" id="CHEBI:57972"/>
        <dbReference type="ChEBI" id="CHEBI:70757"/>
        <dbReference type="ChEBI" id="CHEBI:83898"/>
        <dbReference type="ChEBI" id="CHEBI:456216"/>
        <dbReference type="EC" id="6.3.2.8"/>
    </reaction>
</comment>
<gene>
    <name evidence="14" type="primary">murC</name>
    <name evidence="18" type="ORF">GGC33_02240</name>
</gene>
<evidence type="ECO:0000256" key="6">
    <source>
        <dbReference type="ARBA" id="ARBA00022618"/>
    </source>
</evidence>
<dbReference type="GO" id="GO:0005737">
    <property type="term" value="C:cytoplasm"/>
    <property type="evidence" value="ECO:0007669"/>
    <property type="project" value="UniProtKB-SubCell"/>
</dbReference>
<keyword evidence="10 14" id="KW-0573">Peptidoglycan synthesis</keyword>
<dbReference type="InterPro" id="IPR000713">
    <property type="entry name" value="Mur_ligase_N"/>
</dbReference>
<evidence type="ECO:0000256" key="5">
    <source>
        <dbReference type="ARBA" id="ARBA00022598"/>
    </source>
</evidence>
<dbReference type="Proteomes" id="UP000437131">
    <property type="component" value="Unassembled WGS sequence"/>
</dbReference>
<dbReference type="InterPro" id="IPR050061">
    <property type="entry name" value="MurCDEF_pg_biosynth"/>
</dbReference>
<comment type="pathway">
    <text evidence="2 14">Cell wall biogenesis; peptidoglycan biosynthesis.</text>
</comment>
<evidence type="ECO:0000259" key="15">
    <source>
        <dbReference type="Pfam" id="PF01225"/>
    </source>
</evidence>
<dbReference type="InterPro" id="IPR036615">
    <property type="entry name" value="Mur_ligase_C_dom_sf"/>
</dbReference>
<dbReference type="InterPro" id="IPR013221">
    <property type="entry name" value="Mur_ligase_cen"/>
</dbReference>
<evidence type="ECO:0000256" key="8">
    <source>
        <dbReference type="ARBA" id="ARBA00022840"/>
    </source>
</evidence>
<dbReference type="GO" id="GO:0009252">
    <property type="term" value="P:peptidoglycan biosynthetic process"/>
    <property type="evidence" value="ECO:0007669"/>
    <property type="project" value="UniProtKB-UniRule"/>
</dbReference>
<keyword evidence="5 14" id="KW-0436">Ligase</keyword>
<dbReference type="GO" id="GO:0071555">
    <property type="term" value="P:cell wall organization"/>
    <property type="evidence" value="ECO:0007669"/>
    <property type="project" value="UniProtKB-KW"/>
</dbReference>
<sequence length="475" mass="52326">MSGIDLQGKPFHFIGIGGIGMSALAYILAKRELPVSGSDIRASHITNRLEAVGATIFTSQNAENFERISWGNHGHYHKQEVQVVCSTAINQDNPEYKEAIAQGYPIYHRSDLLAALIEDYKSVAVAGTHGKTTTSSLIAYLLLESGLDPTVIIGGEVSAWEGNARLGESNYLVAEADESDGSLVQHHPEFGIITNIELDHPDHYESLDQLVGIFRQFAHQSKNVIACVDCPITRKYIQADITYSLNPQSGANYIATNIVHSPYGSEAEVWENGIWLGNISLELSGDHNISNALAAIAVGRKLGLNFATIADALSTFEGAKRRFEYKGTYQGATLIDDYAHHPSEIRCTLQAGRARLKQYDAQRLIAIFQPHRYSRTSAFLEDFAQCFAQADVVIVTDIYSAGEKNTEGINGEIVADYISKYHQEVYFQPNLHSLRDFLADFLEPEDLTLFLGAGNLNQIIPQLIALEEKSYAQVA</sequence>
<dbReference type="Pfam" id="PF01225">
    <property type="entry name" value="Mur_ligase"/>
    <property type="match status" value="1"/>
</dbReference>
<comment type="caution">
    <text evidence="18">The sequence shown here is derived from an EMBL/GenBank/DDBJ whole genome shotgun (WGS) entry which is preliminary data.</text>
</comment>
<evidence type="ECO:0000259" key="17">
    <source>
        <dbReference type="Pfam" id="PF08245"/>
    </source>
</evidence>
<keyword evidence="12 14" id="KW-0961">Cell wall biogenesis/degradation</keyword>
<evidence type="ECO:0000256" key="14">
    <source>
        <dbReference type="HAMAP-Rule" id="MF_00046"/>
    </source>
</evidence>
<keyword evidence="7 14" id="KW-0547">Nucleotide-binding</keyword>
<dbReference type="InterPro" id="IPR005758">
    <property type="entry name" value="UDP-N-AcMur_Ala_ligase_MurC"/>
</dbReference>
<dbReference type="Pfam" id="PF02875">
    <property type="entry name" value="Mur_ligase_C"/>
    <property type="match status" value="1"/>
</dbReference>
<dbReference type="AlphaFoldDB" id="A0A844GPG3"/>
<evidence type="ECO:0000256" key="9">
    <source>
        <dbReference type="ARBA" id="ARBA00022960"/>
    </source>
</evidence>
<dbReference type="HAMAP" id="MF_00046">
    <property type="entry name" value="MurC"/>
    <property type="match status" value="1"/>
</dbReference>
<keyword evidence="4 14" id="KW-0963">Cytoplasm</keyword>
<feature type="domain" description="Mur ligase C-terminal" evidence="16">
    <location>
        <begin position="321"/>
        <end position="454"/>
    </location>
</feature>
<dbReference type="NCBIfam" id="TIGR01082">
    <property type="entry name" value="murC"/>
    <property type="match status" value="1"/>
</dbReference>
<dbReference type="PANTHER" id="PTHR43445:SF3">
    <property type="entry name" value="UDP-N-ACETYLMURAMATE--L-ALANINE LIGASE"/>
    <property type="match status" value="1"/>
</dbReference>
<dbReference type="GO" id="GO:0051301">
    <property type="term" value="P:cell division"/>
    <property type="evidence" value="ECO:0007669"/>
    <property type="project" value="UniProtKB-KW"/>
</dbReference>
<name>A0A844GPG3_9CHRO</name>
<keyword evidence="11 14" id="KW-0131">Cell cycle</keyword>
<evidence type="ECO:0000256" key="1">
    <source>
        <dbReference type="ARBA" id="ARBA00004496"/>
    </source>
</evidence>
<dbReference type="InterPro" id="IPR004101">
    <property type="entry name" value="Mur_ligase_C"/>
</dbReference>
<dbReference type="Gene3D" id="3.90.190.20">
    <property type="entry name" value="Mur ligase, C-terminal domain"/>
    <property type="match status" value="1"/>
</dbReference>
<evidence type="ECO:0000256" key="4">
    <source>
        <dbReference type="ARBA" id="ARBA00022490"/>
    </source>
</evidence>
<dbReference type="InterPro" id="IPR036565">
    <property type="entry name" value="Mur-like_cat_sf"/>
</dbReference>
<accession>A0A844GPG3</accession>
<evidence type="ECO:0000256" key="12">
    <source>
        <dbReference type="ARBA" id="ARBA00023316"/>
    </source>
</evidence>
<evidence type="ECO:0000313" key="19">
    <source>
        <dbReference type="Proteomes" id="UP000437131"/>
    </source>
</evidence>
<organism evidence="18 19">
    <name type="scientific">Cyanobacterium aponinum 0216</name>
    <dbReference type="NCBI Taxonomy" id="2676140"/>
    <lineage>
        <taxon>Bacteria</taxon>
        <taxon>Bacillati</taxon>
        <taxon>Cyanobacteriota</taxon>
        <taxon>Cyanophyceae</taxon>
        <taxon>Oscillatoriophycideae</taxon>
        <taxon>Chroococcales</taxon>
        <taxon>Geminocystaceae</taxon>
        <taxon>Cyanobacterium</taxon>
    </lineage>
</organism>
<dbReference type="Pfam" id="PF08245">
    <property type="entry name" value="Mur_ligase_M"/>
    <property type="match status" value="1"/>
</dbReference>
<dbReference type="PANTHER" id="PTHR43445">
    <property type="entry name" value="UDP-N-ACETYLMURAMATE--L-ALANINE LIGASE-RELATED"/>
    <property type="match status" value="1"/>
</dbReference>
<dbReference type="EC" id="6.3.2.8" evidence="3 14"/>
<feature type="domain" description="Mur ligase N-terminal catalytic" evidence="15">
    <location>
        <begin position="11"/>
        <end position="120"/>
    </location>
</feature>
<comment type="subcellular location">
    <subcellularLocation>
        <location evidence="1 14">Cytoplasm</location>
    </subcellularLocation>
</comment>
<dbReference type="EMBL" id="WMIA01000002">
    <property type="protein sequence ID" value="MTF37750.1"/>
    <property type="molecule type" value="Genomic_DNA"/>
</dbReference>
<dbReference type="SUPFAM" id="SSF53623">
    <property type="entry name" value="MurD-like peptide ligases, catalytic domain"/>
    <property type="match status" value="1"/>
</dbReference>
<dbReference type="RefSeq" id="WP_099435447.1">
    <property type="nucleotide sequence ID" value="NZ_WMIA01000002.1"/>
</dbReference>
<keyword evidence="9 14" id="KW-0133">Cell shape</keyword>
<evidence type="ECO:0000256" key="2">
    <source>
        <dbReference type="ARBA" id="ARBA00004752"/>
    </source>
</evidence>
<dbReference type="Gene3D" id="3.40.50.720">
    <property type="entry name" value="NAD(P)-binding Rossmann-like Domain"/>
    <property type="match status" value="1"/>
</dbReference>
<dbReference type="SUPFAM" id="SSF51984">
    <property type="entry name" value="MurCD N-terminal domain"/>
    <property type="match status" value="1"/>
</dbReference>
<evidence type="ECO:0000256" key="3">
    <source>
        <dbReference type="ARBA" id="ARBA00012211"/>
    </source>
</evidence>
<keyword evidence="8 14" id="KW-0067">ATP-binding</keyword>
<reference evidence="18 19" key="1">
    <citation type="submission" date="2019-11" db="EMBL/GenBank/DDBJ databases">
        <title>Isolation of a new High Light Tolerant Cyanobacteria.</title>
        <authorList>
            <person name="Dobson Z."/>
            <person name="Vaughn N."/>
            <person name="Vaughn M."/>
            <person name="Fromme P."/>
            <person name="Mazor Y."/>
        </authorList>
    </citation>
    <scope>NUCLEOTIDE SEQUENCE [LARGE SCALE GENOMIC DNA]</scope>
    <source>
        <strain evidence="18 19">0216</strain>
    </source>
</reference>
<dbReference type="GO" id="GO:0005524">
    <property type="term" value="F:ATP binding"/>
    <property type="evidence" value="ECO:0007669"/>
    <property type="project" value="UniProtKB-UniRule"/>
</dbReference>
<proteinExistence type="inferred from homology"/>
<evidence type="ECO:0000256" key="13">
    <source>
        <dbReference type="ARBA" id="ARBA00047833"/>
    </source>
</evidence>
<evidence type="ECO:0000256" key="11">
    <source>
        <dbReference type="ARBA" id="ARBA00023306"/>
    </source>
</evidence>
<evidence type="ECO:0000313" key="18">
    <source>
        <dbReference type="EMBL" id="MTF37750.1"/>
    </source>
</evidence>
<keyword evidence="6 14" id="KW-0132">Cell division</keyword>
<dbReference type="SUPFAM" id="SSF53244">
    <property type="entry name" value="MurD-like peptide ligases, peptide-binding domain"/>
    <property type="match status" value="1"/>
</dbReference>